<sequence>MKIEEIYTPEFVEKNRERLDEIAPLLLLIPAVKAAAGFGLRYLAKKGIQKGIQHLAKKGAQSLAKNVTKAGVQGSKTAAQQAHMRALTGGGKIMKGVKKIGQKVNQAPAGADSEAGKFVKDLVSNPTGAPVDAPAGTSGTPAPAPTAPATPA</sequence>
<accession>A0A382UJD9</accession>
<evidence type="ECO:0000313" key="2">
    <source>
        <dbReference type="EMBL" id="SVD34383.1"/>
    </source>
</evidence>
<organism evidence="2">
    <name type="scientific">marine metagenome</name>
    <dbReference type="NCBI Taxonomy" id="408172"/>
    <lineage>
        <taxon>unclassified sequences</taxon>
        <taxon>metagenomes</taxon>
        <taxon>ecological metagenomes</taxon>
    </lineage>
</organism>
<feature type="non-terminal residue" evidence="2">
    <location>
        <position position="152"/>
    </location>
</feature>
<evidence type="ECO:0000256" key="1">
    <source>
        <dbReference type="SAM" id="MobiDB-lite"/>
    </source>
</evidence>
<reference evidence="2" key="1">
    <citation type="submission" date="2018-05" db="EMBL/GenBank/DDBJ databases">
        <authorList>
            <person name="Lanie J.A."/>
            <person name="Ng W.-L."/>
            <person name="Kazmierczak K.M."/>
            <person name="Andrzejewski T.M."/>
            <person name="Davidsen T.M."/>
            <person name="Wayne K.J."/>
            <person name="Tettelin H."/>
            <person name="Glass J.I."/>
            <person name="Rusch D."/>
            <person name="Podicherti R."/>
            <person name="Tsui H.-C.T."/>
            <person name="Winkler M.E."/>
        </authorList>
    </citation>
    <scope>NUCLEOTIDE SEQUENCE</scope>
</reference>
<dbReference type="EMBL" id="UINC01144706">
    <property type="protein sequence ID" value="SVD34383.1"/>
    <property type="molecule type" value="Genomic_DNA"/>
</dbReference>
<protein>
    <submittedName>
        <fullName evidence="2">Uncharacterized protein</fullName>
    </submittedName>
</protein>
<proteinExistence type="predicted"/>
<gene>
    <name evidence="2" type="ORF">METZ01_LOCUS387237</name>
</gene>
<name>A0A382UJD9_9ZZZZ</name>
<dbReference type="AlphaFoldDB" id="A0A382UJD9"/>
<feature type="compositionally biased region" description="Pro residues" evidence="1">
    <location>
        <begin position="142"/>
        <end position="152"/>
    </location>
</feature>
<feature type="region of interest" description="Disordered" evidence="1">
    <location>
        <begin position="122"/>
        <end position="152"/>
    </location>
</feature>